<protein>
    <submittedName>
        <fullName evidence="2">Putative transposase</fullName>
    </submittedName>
</protein>
<evidence type="ECO:0000256" key="1">
    <source>
        <dbReference type="SAM" id="Coils"/>
    </source>
</evidence>
<accession>E6UF05</accession>
<dbReference type="RefSeq" id="WP_013499134.1">
    <property type="nucleotide sequence ID" value="NC_014833.1"/>
</dbReference>
<keyword evidence="1" id="KW-0175">Coiled coil</keyword>
<dbReference type="Proteomes" id="UP000006919">
    <property type="component" value="Chromosome"/>
</dbReference>
<gene>
    <name evidence="2" type="ordered locus">Rumal_2528</name>
</gene>
<dbReference type="KEGG" id="ral:Rumal_2528"/>
<reference evidence="2 3" key="1">
    <citation type="journal article" date="2011" name="J. Bacteriol.">
        <title>Complete genome of the cellulolytic ruminal bacterium Ruminococcus albus 7.</title>
        <authorList>
            <person name="Suen G."/>
            <person name="Stevenson D.M."/>
            <person name="Bruce D.C."/>
            <person name="Chertkov O."/>
            <person name="Copeland A."/>
            <person name="Cheng J.F."/>
            <person name="Detter C."/>
            <person name="Detter J.C."/>
            <person name="Goodwin L.A."/>
            <person name="Han C.S."/>
            <person name="Hauser L.J."/>
            <person name="Ivanova N.N."/>
            <person name="Kyrpides N.C."/>
            <person name="Land M.L."/>
            <person name="Lapidus A."/>
            <person name="Lucas S."/>
            <person name="Ovchinnikova G."/>
            <person name="Pitluck S."/>
            <person name="Tapia R."/>
            <person name="Woyke T."/>
            <person name="Boyum J."/>
            <person name="Mead D."/>
            <person name="Weimer P.J."/>
        </authorList>
    </citation>
    <scope>NUCLEOTIDE SEQUENCE [LARGE SCALE GENOMIC DNA]</scope>
    <source>
        <strain evidence="3">ATCC 27210 / DSM 20455 / JCM 14654 / NCDO 2250 / 7</strain>
    </source>
</reference>
<organism evidence="2 3">
    <name type="scientific">Ruminococcus albus (strain ATCC 27210 / DSM 20455 / JCM 14654 / NCDO 2250 / 7)</name>
    <dbReference type="NCBI Taxonomy" id="697329"/>
    <lineage>
        <taxon>Bacteria</taxon>
        <taxon>Bacillati</taxon>
        <taxon>Bacillota</taxon>
        <taxon>Clostridia</taxon>
        <taxon>Eubacteriales</taxon>
        <taxon>Oscillospiraceae</taxon>
        <taxon>Ruminococcus</taxon>
    </lineage>
</organism>
<dbReference type="AlphaFoldDB" id="E6UF05"/>
<sequence>MSEQNMTSEIVSLRNENAVLRDELALANQQLEWFRKQIFGRKTEQTSVVMVIISLPGKHQSATRKTLIRIKERTDLKRGTHQSA</sequence>
<proteinExistence type="predicted"/>
<dbReference type="EMBL" id="CP002403">
    <property type="protein sequence ID" value="ADU23004.1"/>
    <property type="molecule type" value="Genomic_DNA"/>
</dbReference>
<name>E6UF05_RUMA7</name>
<evidence type="ECO:0000313" key="2">
    <source>
        <dbReference type="EMBL" id="ADU23004.1"/>
    </source>
</evidence>
<feature type="coiled-coil region" evidence="1">
    <location>
        <begin position="3"/>
        <end position="30"/>
    </location>
</feature>
<dbReference type="STRING" id="697329.Rumal_2528"/>
<dbReference type="HOGENOM" id="CLU_2525502_0_0_9"/>
<evidence type="ECO:0000313" key="3">
    <source>
        <dbReference type="Proteomes" id="UP000006919"/>
    </source>
</evidence>